<dbReference type="AlphaFoldDB" id="A0A6P5S363"/>
<keyword evidence="1" id="KW-0812">Transmembrane</keyword>
<dbReference type="GeneID" id="110751697"/>
<accession>A0A6P5S363</accession>
<protein>
    <submittedName>
        <fullName evidence="3">Uncharacterized protein LOC110751697</fullName>
    </submittedName>
</protein>
<evidence type="ECO:0000313" key="3">
    <source>
        <dbReference type="RefSeq" id="XP_021807896.1"/>
    </source>
</evidence>
<evidence type="ECO:0000313" key="2">
    <source>
        <dbReference type="Proteomes" id="UP000515124"/>
    </source>
</evidence>
<keyword evidence="1" id="KW-0472">Membrane</keyword>
<evidence type="ECO:0000256" key="1">
    <source>
        <dbReference type="SAM" id="Phobius"/>
    </source>
</evidence>
<sequence length="104" mass="12025">MSLVVLEMSFLKVVMMSLVVIWVSLIFCLSLLQIFLTPVYVEGFLRLLWLLIRLRLKHDSSEGFFAKFNTWLVEFEAELNKGDDKNTVIVTASESTTMEFEAEI</sequence>
<keyword evidence="2" id="KW-1185">Reference proteome</keyword>
<dbReference type="RefSeq" id="XP_021807896.1">
    <property type="nucleotide sequence ID" value="XM_021952204.1"/>
</dbReference>
<feature type="transmembrane region" description="Helical" evidence="1">
    <location>
        <begin position="20"/>
        <end position="45"/>
    </location>
</feature>
<organism evidence="2 3">
    <name type="scientific">Prunus avium</name>
    <name type="common">Cherry</name>
    <name type="synonym">Cerasus avium</name>
    <dbReference type="NCBI Taxonomy" id="42229"/>
    <lineage>
        <taxon>Eukaryota</taxon>
        <taxon>Viridiplantae</taxon>
        <taxon>Streptophyta</taxon>
        <taxon>Embryophyta</taxon>
        <taxon>Tracheophyta</taxon>
        <taxon>Spermatophyta</taxon>
        <taxon>Magnoliopsida</taxon>
        <taxon>eudicotyledons</taxon>
        <taxon>Gunneridae</taxon>
        <taxon>Pentapetalae</taxon>
        <taxon>rosids</taxon>
        <taxon>fabids</taxon>
        <taxon>Rosales</taxon>
        <taxon>Rosaceae</taxon>
        <taxon>Amygdaloideae</taxon>
        <taxon>Amygdaleae</taxon>
        <taxon>Prunus</taxon>
    </lineage>
</organism>
<dbReference type="Proteomes" id="UP000515124">
    <property type="component" value="Unplaced"/>
</dbReference>
<proteinExistence type="predicted"/>
<keyword evidence="1" id="KW-1133">Transmembrane helix</keyword>
<reference evidence="3" key="1">
    <citation type="submission" date="2025-08" db="UniProtKB">
        <authorList>
            <consortium name="RefSeq"/>
        </authorList>
    </citation>
    <scope>IDENTIFICATION</scope>
</reference>
<gene>
    <name evidence="3" type="primary">LOC110751697</name>
</gene>
<name>A0A6P5S363_PRUAV</name>
<dbReference type="KEGG" id="pavi:110751697"/>